<name>A0ABD5Q834_9EURY</name>
<dbReference type="GeneID" id="73046808"/>
<protein>
    <submittedName>
        <fullName evidence="2">DUF2795 domain-containing protein</fullName>
    </submittedName>
</protein>
<sequence length="102" mass="11576">MKRYLLDRIDDSDELLDEDRYPISADDLIDEFGDLIVSYPDGSETLREILGRVSPDTYRTPEEARTAILTGVGTQAVGRQRYSDRDPPVLGADEYTNRSESF</sequence>
<dbReference type="InterPro" id="IPR043899">
    <property type="entry name" value="DUF5789"/>
</dbReference>
<dbReference type="Pfam" id="PF19102">
    <property type="entry name" value="DUF5789"/>
    <property type="match status" value="1"/>
</dbReference>
<evidence type="ECO:0000313" key="3">
    <source>
        <dbReference type="Proteomes" id="UP001595945"/>
    </source>
</evidence>
<feature type="region of interest" description="Disordered" evidence="1">
    <location>
        <begin position="76"/>
        <end position="102"/>
    </location>
</feature>
<dbReference type="EMBL" id="JBHSHT010000002">
    <property type="protein sequence ID" value="MFC4826099.1"/>
    <property type="molecule type" value="Genomic_DNA"/>
</dbReference>
<dbReference type="RefSeq" id="WP_254268275.1">
    <property type="nucleotide sequence ID" value="NZ_CP100400.1"/>
</dbReference>
<organism evidence="2 3">
    <name type="scientific">Halorussus aquaticus</name>
    <dbReference type="NCBI Taxonomy" id="2953748"/>
    <lineage>
        <taxon>Archaea</taxon>
        <taxon>Methanobacteriati</taxon>
        <taxon>Methanobacteriota</taxon>
        <taxon>Stenosarchaea group</taxon>
        <taxon>Halobacteria</taxon>
        <taxon>Halobacteriales</taxon>
        <taxon>Haladaptataceae</taxon>
        <taxon>Halorussus</taxon>
    </lineage>
</organism>
<accession>A0ABD5Q834</accession>
<keyword evidence="3" id="KW-1185">Reference proteome</keyword>
<reference evidence="2 3" key="1">
    <citation type="journal article" date="2019" name="Int. J. Syst. Evol. Microbiol.">
        <title>The Global Catalogue of Microorganisms (GCM) 10K type strain sequencing project: providing services to taxonomists for standard genome sequencing and annotation.</title>
        <authorList>
            <consortium name="The Broad Institute Genomics Platform"/>
            <consortium name="The Broad Institute Genome Sequencing Center for Infectious Disease"/>
            <person name="Wu L."/>
            <person name="Ma J."/>
        </authorList>
    </citation>
    <scope>NUCLEOTIDE SEQUENCE [LARGE SCALE GENOMIC DNA]</scope>
    <source>
        <strain evidence="2 3">XZYJ18</strain>
    </source>
</reference>
<dbReference type="AlphaFoldDB" id="A0ABD5Q834"/>
<evidence type="ECO:0000256" key="1">
    <source>
        <dbReference type="SAM" id="MobiDB-lite"/>
    </source>
</evidence>
<evidence type="ECO:0000313" key="2">
    <source>
        <dbReference type="EMBL" id="MFC4826099.1"/>
    </source>
</evidence>
<dbReference type="Proteomes" id="UP001595945">
    <property type="component" value="Unassembled WGS sequence"/>
</dbReference>
<comment type="caution">
    <text evidence="2">The sequence shown here is derived from an EMBL/GenBank/DDBJ whole genome shotgun (WGS) entry which is preliminary data.</text>
</comment>
<gene>
    <name evidence="2" type="ORF">ACFO9K_17740</name>
</gene>
<proteinExistence type="predicted"/>